<evidence type="ECO:0000256" key="6">
    <source>
        <dbReference type="SAM" id="MobiDB-lite"/>
    </source>
</evidence>
<evidence type="ECO:0000259" key="7">
    <source>
        <dbReference type="Pfam" id="PF06391"/>
    </source>
</evidence>
<sequence>MCESCVDRIFSQGPAPCPVAGCNRTLRKQRFRAQTFGDIQVEKEVDIRRRVAKIFNRRQDEFETLNDYNNYLEEVETLTFNLLNGVDVSATESKLAEYAAQNAAVISHNATLEYQESASQEARQAAEKEETRLRREAARREDEDERRAREEGRKEILEQLTHSNKNAVEVVKETKRVEVLKRRRAAQQAKAPATATGGGPSTKPSPFIIKGLKSTTALSPEKPYDPFGGLTDKRSYYVLQDHYEHPWLDQARTDPHITAGGYSVKEYCARSMFEAFSGLGVFVEEEVAGRGDASEGSGALDAVATAVAAVKAEGSGS</sequence>
<protein>
    <recommendedName>
        <fullName evidence="2">RNA polymerase II transcription factor B subunit 3</fullName>
    </recommendedName>
    <alternativeName>
        <fullName evidence="5">RNA polymerase II transcription factor B 38 kDa subunit</fullName>
    </alternativeName>
    <alternativeName>
        <fullName evidence="4">RNA polymerase II transcription factor B p38 subunit</fullName>
    </alternativeName>
</protein>
<dbReference type="InterPro" id="IPR001841">
    <property type="entry name" value="Znf_RING"/>
</dbReference>
<dbReference type="PANTHER" id="PTHR12683">
    <property type="entry name" value="CDK-ACTIVATING KINASE ASSEMBLY FACTOR MAT1"/>
    <property type="match status" value="1"/>
</dbReference>
<keyword evidence="10" id="KW-1185">Reference proteome</keyword>
<dbReference type="GO" id="GO:0006289">
    <property type="term" value="P:nucleotide-excision repair"/>
    <property type="evidence" value="ECO:0007669"/>
    <property type="project" value="InterPro"/>
</dbReference>
<comment type="caution">
    <text evidence="9">The sequence shown here is derived from an EMBL/GenBank/DDBJ whole genome shotgun (WGS) entry which is preliminary data.</text>
</comment>
<dbReference type="InterPro" id="IPR004575">
    <property type="entry name" value="MAT1/Tfb3"/>
</dbReference>
<dbReference type="Pfam" id="PF17121">
    <property type="entry name" value="zf-C3HC4_5"/>
    <property type="match status" value="1"/>
</dbReference>
<feature type="region of interest" description="Disordered" evidence="6">
    <location>
        <begin position="116"/>
        <end position="151"/>
    </location>
</feature>
<reference evidence="9" key="1">
    <citation type="submission" date="2021-03" db="EMBL/GenBank/DDBJ databases">
        <title>Comparative genomics and phylogenomic investigation of the class Geoglossomycetes provide insights into ecological specialization and systematics.</title>
        <authorList>
            <person name="Melie T."/>
            <person name="Pirro S."/>
            <person name="Miller A.N."/>
            <person name="Quandt A."/>
        </authorList>
    </citation>
    <scope>NUCLEOTIDE SEQUENCE</scope>
    <source>
        <strain evidence="9">CAQ_001_2017</strain>
    </source>
</reference>
<dbReference type="GO" id="GO:0005675">
    <property type="term" value="C:transcription factor TFIIH holo complex"/>
    <property type="evidence" value="ECO:0007669"/>
    <property type="project" value="InterPro"/>
</dbReference>
<evidence type="ECO:0000256" key="1">
    <source>
        <dbReference type="ARBA" id="ARBA00004123"/>
    </source>
</evidence>
<feature type="region of interest" description="Disordered" evidence="6">
    <location>
        <begin position="183"/>
        <end position="206"/>
    </location>
</feature>
<dbReference type="EMBL" id="JAGHQM010002078">
    <property type="protein sequence ID" value="KAH0551371.1"/>
    <property type="molecule type" value="Genomic_DNA"/>
</dbReference>
<evidence type="ECO:0000256" key="5">
    <source>
        <dbReference type="ARBA" id="ARBA00033277"/>
    </source>
</evidence>
<dbReference type="Pfam" id="PF06391">
    <property type="entry name" value="MAT1"/>
    <property type="match status" value="1"/>
</dbReference>
<dbReference type="Gene3D" id="3.30.40.10">
    <property type="entry name" value="Zinc/RING finger domain, C3HC4 (zinc finger)"/>
    <property type="match status" value="1"/>
</dbReference>
<comment type="subcellular location">
    <subcellularLocation>
        <location evidence="1">Nucleus</location>
    </subcellularLocation>
</comment>
<dbReference type="GO" id="GO:0006357">
    <property type="term" value="P:regulation of transcription by RNA polymerase II"/>
    <property type="evidence" value="ECO:0007669"/>
    <property type="project" value="TreeGrafter"/>
</dbReference>
<name>A0A9P8I6E4_9PEZI</name>
<evidence type="ECO:0000313" key="10">
    <source>
        <dbReference type="Proteomes" id="UP000750711"/>
    </source>
</evidence>
<evidence type="ECO:0000313" key="9">
    <source>
        <dbReference type="EMBL" id="KAH0551371.1"/>
    </source>
</evidence>
<dbReference type="GO" id="GO:0061575">
    <property type="term" value="F:cyclin-dependent protein serine/threonine kinase activator activity"/>
    <property type="evidence" value="ECO:0007669"/>
    <property type="project" value="InterPro"/>
</dbReference>
<dbReference type="InterPro" id="IPR013083">
    <property type="entry name" value="Znf_RING/FYVE/PHD"/>
</dbReference>
<keyword evidence="3" id="KW-0539">Nucleus</keyword>
<dbReference type="AlphaFoldDB" id="A0A9P8I6E4"/>
<evidence type="ECO:0000256" key="2">
    <source>
        <dbReference type="ARBA" id="ARBA00022257"/>
    </source>
</evidence>
<feature type="compositionally biased region" description="Basic and acidic residues" evidence="6">
    <location>
        <begin position="124"/>
        <end position="151"/>
    </location>
</feature>
<accession>A0A9P8I6E4</accession>
<evidence type="ECO:0000256" key="4">
    <source>
        <dbReference type="ARBA" id="ARBA00029873"/>
    </source>
</evidence>
<dbReference type="PANTHER" id="PTHR12683:SF13">
    <property type="entry name" value="CDK-ACTIVATING KINASE ASSEMBLY FACTOR MAT1"/>
    <property type="match status" value="1"/>
</dbReference>
<dbReference type="Proteomes" id="UP000750711">
    <property type="component" value="Unassembled WGS sequence"/>
</dbReference>
<organism evidence="9 10">
    <name type="scientific">Trichoglossum hirsutum</name>
    <dbReference type="NCBI Taxonomy" id="265104"/>
    <lineage>
        <taxon>Eukaryota</taxon>
        <taxon>Fungi</taxon>
        <taxon>Dikarya</taxon>
        <taxon>Ascomycota</taxon>
        <taxon>Pezizomycotina</taxon>
        <taxon>Geoglossomycetes</taxon>
        <taxon>Geoglossales</taxon>
        <taxon>Geoglossaceae</taxon>
        <taxon>Trichoglossum</taxon>
    </lineage>
</organism>
<feature type="domain" description="MAT1 centre" evidence="7">
    <location>
        <begin position="26"/>
        <end position="190"/>
    </location>
</feature>
<feature type="domain" description="RING-type" evidence="8">
    <location>
        <begin position="1"/>
        <end position="23"/>
    </location>
</feature>
<feature type="compositionally biased region" description="Low complexity" evidence="6">
    <location>
        <begin position="186"/>
        <end position="205"/>
    </location>
</feature>
<dbReference type="InterPro" id="IPR015877">
    <property type="entry name" value="MAT1_centre"/>
</dbReference>
<evidence type="ECO:0000259" key="8">
    <source>
        <dbReference type="Pfam" id="PF17121"/>
    </source>
</evidence>
<evidence type="ECO:0000256" key="3">
    <source>
        <dbReference type="ARBA" id="ARBA00023242"/>
    </source>
</evidence>
<gene>
    <name evidence="9" type="ORF">GP486_007413</name>
</gene>
<dbReference type="NCBIfam" id="TIGR00570">
    <property type="entry name" value="cdk7"/>
    <property type="match status" value="1"/>
</dbReference>
<proteinExistence type="predicted"/>